<evidence type="ECO:0000313" key="2">
    <source>
        <dbReference type="Proteomes" id="UP000663508"/>
    </source>
</evidence>
<accession>A0A8H8WZY1</accession>
<geneLocation type="plasmid" evidence="1 2">
    <name>pVL1_2</name>
</geneLocation>
<keyword evidence="1" id="KW-0614">Plasmid</keyword>
<protein>
    <submittedName>
        <fullName evidence="1">Uncharacterized protein</fullName>
    </submittedName>
</protein>
<evidence type="ECO:0000313" key="1">
    <source>
        <dbReference type="EMBL" id="BCM87775.1"/>
    </source>
</evidence>
<reference evidence="1" key="1">
    <citation type="submission" date="2020-11" db="EMBL/GenBank/DDBJ databases">
        <title>Complete genome sequence of a novel pathogenic Methylobacterium strain isolated from rice in Vietnam.</title>
        <authorList>
            <person name="Lai K."/>
            <person name="Okazaki S."/>
            <person name="Higashi K."/>
            <person name="Mori H."/>
            <person name="Toyoda A."/>
            <person name="Kurokawa K."/>
        </authorList>
    </citation>
    <scope>NUCLEOTIDE SEQUENCE</scope>
    <source>
        <strain evidence="1">VL1</strain>
        <plasmid evidence="1">pVL1_2</plasmid>
    </source>
</reference>
<sequence length="135" mass="16015">MQRNAKCVRRYHLLRFDDITRAIRVETDPVRVDFLRRLRGFHERQARDAMIDDVEYARMRRRLVLEALRKRRATHLGRAAVSVRCLHDTIYAMIALRRVRRLERFRASKAATIARIFGTNAKNRLTFENAPDIAP</sequence>
<gene>
    <name evidence="1" type="ORF">mvi_62360</name>
</gene>
<dbReference type="KEGG" id="mind:mvi_62360"/>
<dbReference type="RefSeq" id="WP_207183966.1">
    <property type="nucleotide sequence ID" value="NZ_AP024147.1"/>
</dbReference>
<dbReference type="EMBL" id="AP024147">
    <property type="protein sequence ID" value="BCM87775.1"/>
    <property type="molecule type" value="Genomic_DNA"/>
</dbReference>
<name>A0A8H8WZY1_9HYPH</name>
<dbReference type="AlphaFoldDB" id="A0A8H8WZY1"/>
<proteinExistence type="predicted"/>
<dbReference type="Proteomes" id="UP000663508">
    <property type="component" value="Plasmid pVL1_2"/>
</dbReference>
<organism evidence="1 2">
    <name type="scientific">Methylobacterium indicum</name>
    <dbReference type="NCBI Taxonomy" id="1775910"/>
    <lineage>
        <taxon>Bacteria</taxon>
        <taxon>Pseudomonadati</taxon>
        <taxon>Pseudomonadota</taxon>
        <taxon>Alphaproteobacteria</taxon>
        <taxon>Hyphomicrobiales</taxon>
        <taxon>Methylobacteriaceae</taxon>
        <taxon>Methylobacterium</taxon>
    </lineage>
</organism>